<dbReference type="InterPro" id="IPR016181">
    <property type="entry name" value="Acyl_CoA_acyltransferase"/>
</dbReference>
<evidence type="ECO:0000256" key="2">
    <source>
        <dbReference type="ARBA" id="ARBA00023315"/>
    </source>
</evidence>
<accession>A0A437H1U8</accession>
<reference evidence="5 6" key="1">
    <citation type="submission" date="2018-12" db="EMBL/GenBank/DDBJ databases">
        <title>Croceicoccus ponticola sp. nov., a lipolytic bacterium isolated from seawater.</title>
        <authorList>
            <person name="Yoon J.-H."/>
        </authorList>
    </citation>
    <scope>NUCLEOTIDE SEQUENCE [LARGE SCALE GENOMIC DNA]</scope>
    <source>
        <strain evidence="5 6">GM-16</strain>
    </source>
</reference>
<evidence type="ECO:0000313" key="6">
    <source>
        <dbReference type="Proteomes" id="UP000283003"/>
    </source>
</evidence>
<name>A0A437H1U8_9SPHN</name>
<keyword evidence="6" id="KW-1185">Reference proteome</keyword>
<evidence type="ECO:0000256" key="3">
    <source>
        <dbReference type="SAM" id="MobiDB-lite"/>
    </source>
</evidence>
<dbReference type="InterPro" id="IPR050832">
    <property type="entry name" value="Bact_Acetyltransf"/>
</dbReference>
<dbReference type="Proteomes" id="UP000283003">
    <property type="component" value="Unassembled WGS sequence"/>
</dbReference>
<dbReference type="SUPFAM" id="SSF55729">
    <property type="entry name" value="Acyl-CoA N-acyltransferases (Nat)"/>
    <property type="match status" value="1"/>
</dbReference>
<dbReference type="EMBL" id="RXOL01000001">
    <property type="protein sequence ID" value="RVQ69605.1"/>
    <property type="molecule type" value="Genomic_DNA"/>
</dbReference>
<keyword evidence="2" id="KW-0012">Acyltransferase</keyword>
<dbReference type="Pfam" id="PF00583">
    <property type="entry name" value="Acetyltransf_1"/>
    <property type="match status" value="1"/>
</dbReference>
<feature type="compositionally biased region" description="Basic and acidic residues" evidence="3">
    <location>
        <begin position="1"/>
        <end position="11"/>
    </location>
</feature>
<evidence type="ECO:0000313" key="5">
    <source>
        <dbReference type="EMBL" id="RVQ69605.1"/>
    </source>
</evidence>
<dbReference type="InterPro" id="IPR000182">
    <property type="entry name" value="GNAT_dom"/>
</dbReference>
<feature type="domain" description="N-acetyltransferase" evidence="4">
    <location>
        <begin position="49"/>
        <end position="203"/>
    </location>
</feature>
<dbReference type="Gene3D" id="3.40.630.30">
    <property type="match status" value="1"/>
</dbReference>
<organism evidence="5 6">
    <name type="scientific">Croceicoccus ponticola</name>
    <dbReference type="NCBI Taxonomy" id="2217664"/>
    <lineage>
        <taxon>Bacteria</taxon>
        <taxon>Pseudomonadati</taxon>
        <taxon>Pseudomonadota</taxon>
        <taxon>Alphaproteobacteria</taxon>
        <taxon>Sphingomonadales</taxon>
        <taxon>Erythrobacteraceae</taxon>
        <taxon>Croceicoccus</taxon>
    </lineage>
</organism>
<dbReference type="GO" id="GO:0016747">
    <property type="term" value="F:acyltransferase activity, transferring groups other than amino-acyl groups"/>
    <property type="evidence" value="ECO:0007669"/>
    <property type="project" value="InterPro"/>
</dbReference>
<gene>
    <name evidence="5" type="ORF">EKN06_05430</name>
</gene>
<feature type="region of interest" description="Disordered" evidence="3">
    <location>
        <begin position="1"/>
        <end position="27"/>
    </location>
</feature>
<proteinExistence type="predicted"/>
<comment type="caution">
    <text evidence="5">The sequence shown here is derived from an EMBL/GenBank/DDBJ whole genome shotgun (WGS) entry which is preliminary data.</text>
</comment>
<sequence>MGDQLARDLKMAARRAPGEKTGTTMGNAIDRTLGEPFSQELETRSGMKLDLRPVTVSDGPALADLFHRMDVEDLRFRFLTGLSVVKPHQIASMIEVDHRQAEHLLAFDHASGALAGSVMLVADKGLEIAEVAVVVADEFRGKGIGWTLLRHAADLARERGLKTLRSIESRANHDALEVERTLGFRARAYDGDPTLVLVEAEFN</sequence>
<dbReference type="OrthoDB" id="9807426at2"/>
<dbReference type="PROSITE" id="PS51186">
    <property type="entry name" value="GNAT"/>
    <property type="match status" value="1"/>
</dbReference>
<keyword evidence="1 5" id="KW-0808">Transferase</keyword>
<dbReference type="AlphaFoldDB" id="A0A437H1U8"/>
<protein>
    <submittedName>
        <fullName evidence="5">GNAT family N-acetyltransferase</fullName>
    </submittedName>
</protein>
<evidence type="ECO:0000259" key="4">
    <source>
        <dbReference type="PROSITE" id="PS51186"/>
    </source>
</evidence>
<dbReference type="CDD" id="cd04301">
    <property type="entry name" value="NAT_SF"/>
    <property type="match status" value="1"/>
</dbReference>
<dbReference type="PANTHER" id="PTHR43877">
    <property type="entry name" value="AMINOALKYLPHOSPHONATE N-ACETYLTRANSFERASE-RELATED-RELATED"/>
    <property type="match status" value="1"/>
</dbReference>
<evidence type="ECO:0000256" key="1">
    <source>
        <dbReference type="ARBA" id="ARBA00022679"/>
    </source>
</evidence>